<evidence type="ECO:0000313" key="2">
    <source>
        <dbReference type="EMBL" id="MDR6233158.1"/>
    </source>
</evidence>
<name>A0AAJ2EUV2_9PSED</name>
<proteinExistence type="predicted"/>
<sequence>MRRPGVSYRLHHLGIPTQEPLPGERYAAGVGMYTSDDLSGPVPIQWHRFTSDSPLHPLIKTQPHVAYQVSDLAAALVGQEVILGPYEPIEGFRVAMIDHGGLPIEFIETELSDEVVWSRARSGRQAPLYQASAKGEGAQAQADGGQADQAKGGAGQALGESTQAGQPVHMAG</sequence>
<feature type="compositionally biased region" description="Low complexity" evidence="1">
    <location>
        <begin position="133"/>
        <end position="151"/>
    </location>
</feature>
<gene>
    <name evidence="2" type="ORF">QE440_000899</name>
</gene>
<accession>A0AAJ2EUV2</accession>
<reference evidence="2" key="1">
    <citation type="submission" date="2023-08" db="EMBL/GenBank/DDBJ databases">
        <title>Functional and genomic diversity of the sorghum phyllosphere microbiome.</title>
        <authorList>
            <person name="Shade A."/>
        </authorList>
    </citation>
    <scope>NUCLEOTIDE SEQUENCE</scope>
    <source>
        <strain evidence="2">SORGH_AS_0201</strain>
    </source>
</reference>
<dbReference type="AlphaFoldDB" id="A0AAJ2EUV2"/>
<evidence type="ECO:0000313" key="3">
    <source>
        <dbReference type="Proteomes" id="UP001268036"/>
    </source>
</evidence>
<protein>
    <submittedName>
        <fullName evidence="2">Uncharacterized protein</fullName>
    </submittedName>
</protein>
<evidence type="ECO:0000256" key="1">
    <source>
        <dbReference type="SAM" id="MobiDB-lite"/>
    </source>
</evidence>
<comment type="caution">
    <text evidence="2">The sequence shown here is derived from an EMBL/GenBank/DDBJ whole genome shotgun (WGS) entry which is preliminary data.</text>
</comment>
<dbReference type="Proteomes" id="UP001268036">
    <property type="component" value="Unassembled WGS sequence"/>
</dbReference>
<organism evidence="2 3">
    <name type="scientific">Pseudomonas oryzihabitans</name>
    <dbReference type="NCBI Taxonomy" id="47885"/>
    <lineage>
        <taxon>Bacteria</taxon>
        <taxon>Pseudomonadati</taxon>
        <taxon>Pseudomonadota</taxon>
        <taxon>Gammaproteobacteria</taxon>
        <taxon>Pseudomonadales</taxon>
        <taxon>Pseudomonadaceae</taxon>
        <taxon>Pseudomonas</taxon>
    </lineage>
</organism>
<dbReference type="EMBL" id="JAVJAF010000001">
    <property type="protein sequence ID" value="MDR6233158.1"/>
    <property type="molecule type" value="Genomic_DNA"/>
</dbReference>
<feature type="region of interest" description="Disordered" evidence="1">
    <location>
        <begin position="128"/>
        <end position="172"/>
    </location>
</feature>